<dbReference type="AlphaFoldDB" id="A0AAV1A0D4"/>
<dbReference type="PANTHER" id="PTHR11017">
    <property type="entry name" value="LEUCINE-RICH REPEAT-CONTAINING PROTEIN"/>
    <property type="match status" value="1"/>
</dbReference>
<dbReference type="Proteomes" id="UP001157006">
    <property type="component" value="Chromosome 3"/>
</dbReference>
<dbReference type="InterPro" id="IPR044974">
    <property type="entry name" value="Disease_R_plants"/>
</dbReference>
<dbReference type="Gene3D" id="1.10.8.430">
    <property type="entry name" value="Helical domain of apoptotic protease-activating factors"/>
    <property type="match status" value="1"/>
</dbReference>
<evidence type="ECO:0008006" key="3">
    <source>
        <dbReference type="Google" id="ProtNLM"/>
    </source>
</evidence>
<dbReference type="SUPFAM" id="SSF52540">
    <property type="entry name" value="P-loop containing nucleoside triphosphate hydrolases"/>
    <property type="match status" value="1"/>
</dbReference>
<sequence>MKEMEESESIELFSWHAFKQVKLKEDFAEISKNVVEYSGGLPLALEVLGSYLFDRRLTEWHCVLENLKRIPNDQLQKKLRISYDALNDDIEREIFLDVACFFIEMARNEVIHILDGSYVAFQDAERIVKELEGIGHLNKSLFIQIGRNCEVTNMMKDIILQNMRFNEYASCFFQGDSYPNLFAFNFSYSSLIFEVPRLQECNLKAMMCVVYSSTPKIIESDGLKNMLVINYTKAIIQLYKREALVSFDDEEGERLVSSIEAGNKVEVVTMTNKHIDSVFFFP</sequence>
<organism evidence="1 2">
    <name type="scientific">Vicia faba</name>
    <name type="common">Broad bean</name>
    <name type="synonym">Faba vulgaris</name>
    <dbReference type="NCBI Taxonomy" id="3906"/>
    <lineage>
        <taxon>Eukaryota</taxon>
        <taxon>Viridiplantae</taxon>
        <taxon>Streptophyta</taxon>
        <taxon>Embryophyta</taxon>
        <taxon>Tracheophyta</taxon>
        <taxon>Spermatophyta</taxon>
        <taxon>Magnoliopsida</taxon>
        <taxon>eudicotyledons</taxon>
        <taxon>Gunneridae</taxon>
        <taxon>Pentapetalae</taxon>
        <taxon>rosids</taxon>
        <taxon>fabids</taxon>
        <taxon>Fabales</taxon>
        <taxon>Fabaceae</taxon>
        <taxon>Papilionoideae</taxon>
        <taxon>50 kb inversion clade</taxon>
        <taxon>NPAAA clade</taxon>
        <taxon>Hologalegina</taxon>
        <taxon>IRL clade</taxon>
        <taxon>Fabeae</taxon>
        <taxon>Vicia</taxon>
    </lineage>
</organism>
<dbReference type="GO" id="GO:0006952">
    <property type="term" value="P:defense response"/>
    <property type="evidence" value="ECO:0007669"/>
    <property type="project" value="InterPro"/>
</dbReference>
<accession>A0AAV1A0D4</accession>
<dbReference type="PANTHER" id="PTHR11017:SF271">
    <property type="entry name" value="DISEASE RESISTANCE PROTEIN (TIR-NBS-LRR CLASS) FAMILY"/>
    <property type="match status" value="1"/>
</dbReference>
<dbReference type="GO" id="GO:0043531">
    <property type="term" value="F:ADP binding"/>
    <property type="evidence" value="ECO:0007669"/>
    <property type="project" value="InterPro"/>
</dbReference>
<evidence type="ECO:0000313" key="2">
    <source>
        <dbReference type="Proteomes" id="UP001157006"/>
    </source>
</evidence>
<name>A0AAV1A0D4_VICFA</name>
<keyword evidence="2" id="KW-1185">Reference proteome</keyword>
<evidence type="ECO:0000313" key="1">
    <source>
        <dbReference type="EMBL" id="CAI8604055.1"/>
    </source>
</evidence>
<reference evidence="1 2" key="1">
    <citation type="submission" date="2023-01" db="EMBL/GenBank/DDBJ databases">
        <authorList>
            <person name="Kreplak J."/>
        </authorList>
    </citation>
    <scope>NUCLEOTIDE SEQUENCE [LARGE SCALE GENOMIC DNA]</scope>
</reference>
<proteinExistence type="predicted"/>
<protein>
    <recommendedName>
        <fullName evidence="3">NB-ARC domain-containing protein</fullName>
    </recommendedName>
</protein>
<dbReference type="EMBL" id="OX451738">
    <property type="protein sequence ID" value="CAI8604055.1"/>
    <property type="molecule type" value="Genomic_DNA"/>
</dbReference>
<dbReference type="InterPro" id="IPR042197">
    <property type="entry name" value="Apaf_helical"/>
</dbReference>
<dbReference type="InterPro" id="IPR027417">
    <property type="entry name" value="P-loop_NTPase"/>
</dbReference>
<gene>
    <name evidence="1" type="ORF">VFH_III114280</name>
</gene>